<keyword evidence="8" id="KW-1185">Reference proteome</keyword>
<comment type="similarity">
    <text evidence="5">Belongs to the uridine kinase family.</text>
</comment>
<keyword evidence="4 5" id="KW-0418">Kinase</keyword>
<name>A0A2S5RCV1_9MOLU</name>
<evidence type="ECO:0000256" key="3">
    <source>
        <dbReference type="ARBA" id="ARBA00022741"/>
    </source>
</evidence>
<dbReference type="GO" id="GO:0005737">
    <property type="term" value="C:cytoplasm"/>
    <property type="evidence" value="ECO:0007669"/>
    <property type="project" value="UniProtKB-SubCell"/>
</dbReference>
<dbReference type="Pfam" id="PF00485">
    <property type="entry name" value="PRK"/>
    <property type="match status" value="1"/>
</dbReference>
<reference evidence="7 8" key="1">
    <citation type="submission" date="2017-11" db="EMBL/GenBank/DDBJ databases">
        <title>Genome sequence of Entomoplasma lucivorax PIPN-2 (ATCC 49196).</title>
        <authorList>
            <person name="Lo W.-S."/>
            <person name="Gasparich G.E."/>
            <person name="Kuo C.-H."/>
        </authorList>
    </citation>
    <scope>NUCLEOTIDE SEQUENCE [LARGE SCALE GENOMIC DNA]</scope>
    <source>
        <strain evidence="7 8">PIPN-2</strain>
    </source>
</reference>
<dbReference type="NCBIfam" id="NF004018">
    <property type="entry name" value="PRK05480.1"/>
    <property type="match status" value="1"/>
</dbReference>
<keyword evidence="3 5" id="KW-0547">Nucleotide-binding</keyword>
<dbReference type="PRINTS" id="PR00988">
    <property type="entry name" value="URIDINKINASE"/>
</dbReference>
<dbReference type="UniPathway" id="UPA00574">
    <property type="reaction ID" value="UER00637"/>
</dbReference>
<dbReference type="GO" id="GO:0044211">
    <property type="term" value="P:CTP salvage"/>
    <property type="evidence" value="ECO:0007669"/>
    <property type="project" value="UniProtKB-UniPathway"/>
</dbReference>
<dbReference type="Gene3D" id="3.40.50.300">
    <property type="entry name" value="P-loop containing nucleotide triphosphate hydrolases"/>
    <property type="match status" value="1"/>
</dbReference>
<dbReference type="EC" id="2.7.1.48" evidence="5"/>
<keyword evidence="5" id="KW-0067">ATP-binding</keyword>
<dbReference type="PANTHER" id="PTHR10285">
    <property type="entry name" value="URIDINE KINASE"/>
    <property type="match status" value="1"/>
</dbReference>
<dbReference type="InterPro" id="IPR006083">
    <property type="entry name" value="PRK/URK"/>
</dbReference>
<dbReference type="EMBL" id="PHNE01000004">
    <property type="protein sequence ID" value="PPE05117.1"/>
    <property type="molecule type" value="Genomic_DNA"/>
</dbReference>
<accession>A0A2S5RCV1</accession>
<evidence type="ECO:0000256" key="2">
    <source>
        <dbReference type="ARBA" id="ARBA00022679"/>
    </source>
</evidence>
<dbReference type="Proteomes" id="UP000237865">
    <property type="component" value="Unassembled WGS sequence"/>
</dbReference>
<comment type="catalytic activity">
    <reaction evidence="5">
        <text>uridine + ATP = UMP + ADP + H(+)</text>
        <dbReference type="Rhea" id="RHEA:16825"/>
        <dbReference type="ChEBI" id="CHEBI:15378"/>
        <dbReference type="ChEBI" id="CHEBI:16704"/>
        <dbReference type="ChEBI" id="CHEBI:30616"/>
        <dbReference type="ChEBI" id="CHEBI:57865"/>
        <dbReference type="ChEBI" id="CHEBI:456216"/>
        <dbReference type="EC" id="2.7.1.48"/>
    </reaction>
</comment>
<dbReference type="SUPFAM" id="SSF52540">
    <property type="entry name" value="P-loop containing nucleoside triphosphate hydrolases"/>
    <property type="match status" value="1"/>
</dbReference>
<comment type="catalytic activity">
    <reaction evidence="5">
        <text>cytidine + ATP = CMP + ADP + H(+)</text>
        <dbReference type="Rhea" id="RHEA:24674"/>
        <dbReference type="ChEBI" id="CHEBI:15378"/>
        <dbReference type="ChEBI" id="CHEBI:17562"/>
        <dbReference type="ChEBI" id="CHEBI:30616"/>
        <dbReference type="ChEBI" id="CHEBI:60377"/>
        <dbReference type="ChEBI" id="CHEBI:456216"/>
        <dbReference type="EC" id="2.7.1.48"/>
    </reaction>
</comment>
<dbReference type="UniPathway" id="UPA00579">
    <property type="reaction ID" value="UER00640"/>
</dbReference>
<evidence type="ECO:0000256" key="1">
    <source>
        <dbReference type="ARBA" id="ARBA00004690"/>
    </source>
</evidence>
<feature type="domain" description="Phosphoribulokinase/uridine kinase" evidence="6">
    <location>
        <begin position="9"/>
        <end position="193"/>
    </location>
</feature>
<dbReference type="GO" id="GO:0043771">
    <property type="term" value="F:cytidine kinase activity"/>
    <property type="evidence" value="ECO:0007669"/>
    <property type="project" value="RHEA"/>
</dbReference>
<dbReference type="GO" id="GO:0044206">
    <property type="term" value="P:UMP salvage"/>
    <property type="evidence" value="ECO:0007669"/>
    <property type="project" value="UniProtKB-UniPathway"/>
</dbReference>
<comment type="pathway">
    <text evidence="5">Pyrimidine metabolism; CTP biosynthesis via salvage pathway; CTP from cytidine: step 1/3.</text>
</comment>
<dbReference type="GO" id="GO:0004849">
    <property type="term" value="F:uridine kinase activity"/>
    <property type="evidence" value="ECO:0007669"/>
    <property type="project" value="UniProtKB-EC"/>
</dbReference>
<evidence type="ECO:0000256" key="5">
    <source>
        <dbReference type="RuleBase" id="RU003825"/>
    </source>
</evidence>
<dbReference type="InterPro" id="IPR000764">
    <property type="entry name" value="Uridine_kinase-like"/>
</dbReference>
<dbReference type="STRING" id="1399797.GCA_000518285_01243"/>
<comment type="caution">
    <text evidence="7">The sequence shown here is derived from an EMBL/GenBank/DDBJ whole genome shotgun (WGS) entry which is preliminary data.</text>
</comment>
<evidence type="ECO:0000259" key="6">
    <source>
        <dbReference type="Pfam" id="PF00485"/>
    </source>
</evidence>
<evidence type="ECO:0000313" key="7">
    <source>
        <dbReference type="EMBL" id="PPE05117.1"/>
    </source>
</evidence>
<dbReference type="RefSeq" id="WP_028126732.1">
    <property type="nucleotide sequence ID" value="NZ_PHNE01000004.1"/>
</dbReference>
<gene>
    <name evidence="7" type="primary">udk</name>
    <name evidence="7" type="ORF">ELUCI_v1c06530</name>
</gene>
<dbReference type="GO" id="GO:0005524">
    <property type="term" value="F:ATP binding"/>
    <property type="evidence" value="ECO:0007669"/>
    <property type="project" value="UniProtKB-KW"/>
</dbReference>
<sequence>MNHKPVFLIIVAGGTASGKTSVATKIANQILKDKSVSYLSMDNYYKDFSNLSFEEKQNLNFDHPNSFDVDLLVADLKKLKSRVKINVPQYNFVTHSREKEWIEFAPADVVILDGILALQIQEIFKLGDLKIFIKTSDDIRLIRRLERDIKDRGRSFDNVIEQYLTTVKPMHDIFVEPSIQQADIIIPFHDGNEIAIDLVATKVRDILRNNKKEAEKINH</sequence>
<dbReference type="NCBIfam" id="TIGR00235">
    <property type="entry name" value="udk"/>
    <property type="match status" value="1"/>
</dbReference>
<keyword evidence="5" id="KW-0963">Cytoplasm</keyword>
<organism evidence="7 8">
    <name type="scientific">Williamsoniiplasma lucivorax</name>
    <dbReference type="NCBI Taxonomy" id="209274"/>
    <lineage>
        <taxon>Bacteria</taxon>
        <taxon>Bacillati</taxon>
        <taxon>Mycoplasmatota</taxon>
        <taxon>Mollicutes</taxon>
        <taxon>Entomoplasmatales</taxon>
        <taxon>Williamsoniiplasma</taxon>
    </lineage>
</organism>
<proteinExistence type="inferred from homology"/>
<comment type="subcellular location">
    <subcellularLocation>
        <location evidence="5">Cytoplasm</location>
    </subcellularLocation>
</comment>
<dbReference type="InterPro" id="IPR027417">
    <property type="entry name" value="P-loop_NTPase"/>
</dbReference>
<keyword evidence="2 5" id="KW-0808">Transferase</keyword>
<evidence type="ECO:0000256" key="4">
    <source>
        <dbReference type="ARBA" id="ARBA00022777"/>
    </source>
</evidence>
<comment type="pathway">
    <text evidence="1 5">Pyrimidine metabolism; UMP biosynthesis via salvage pathway; UMP from uridine: step 1/1.</text>
</comment>
<protein>
    <recommendedName>
        <fullName evidence="5">Uridine kinase</fullName>
        <ecNumber evidence="5">2.7.1.48</ecNumber>
    </recommendedName>
</protein>
<evidence type="ECO:0000313" key="8">
    <source>
        <dbReference type="Proteomes" id="UP000237865"/>
    </source>
</evidence>
<dbReference type="AlphaFoldDB" id="A0A2S5RCV1"/>
<dbReference type="CDD" id="cd02023">
    <property type="entry name" value="UMPK"/>
    <property type="match status" value="1"/>
</dbReference>